<dbReference type="InterPro" id="IPR002505">
    <property type="entry name" value="PTA_PTB"/>
</dbReference>
<keyword evidence="2 5" id="KW-0808">Transferase</keyword>
<evidence type="ECO:0000256" key="1">
    <source>
        <dbReference type="ARBA" id="ARBA00005656"/>
    </source>
</evidence>
<reference evidence="5 6" key="1">
    <citation type="submission" date="2017-10" db="EMBL/GenBank/DDBJ databases">
        <title>Genome announcement of Methylocella silvestris TVC from permafrost.</title>
        <authorList>
            <person name="Wang J."/>
            <person name="Geng K."/>
            <person name="Ul-Haque F."/>
            <person name="Crombie A.T."/>
            <person name="Street L.E."/>
            <person name="Wookey P.A."/>
            <person name="Murrell J.C."/>
            <person name="Pratscher J."/>
        </authorList>
    </citation>
    <scope>NUCLEOTIDE SEQUENCE [LARGE SCALE GENOMIC DNA]</scope>
    <source>
        <strain evidence="5 6">TVC</strain>
    </source>
</reference>
<comment type="similarity">
    <text evidence="1">Belongs to the phosphate acetyltransferase and butyryltransferase family.</text>
</comment>
<dbReference type="PANTHER" id="PTHR43356">
    <property type="entry name" value="PHOSPHATE ACETYLTRANSFERASE"/>
    <property type="match status" value="1"/>
</dbReference>
<dbReference type="GO" id="GO:0008959">
    <property type="term" value="F:phosphate acetyltransferase activity"/>
    <property type="evidence" value="ECO:0007669"/>
    <property type="project" value="UniProtKB-EC"/>
</dbReference>
<accession>A0A2J7TKT8</accession>
<organism evidence="5 6">
    <name type="scientific">Methylocella silvestris</name>
    <dbReference type="NCBI Taxonomy" id="199596"/>
    <lineage>
        <taxon>Bacteria</taxon>
        <taxon>Pseudomonadati</taxon>
        <taxon>Pseudomonadota</taxon>
        <taxon>Alphaproteobacteria</taxon>
        <taxon>Hyphomicrobiales</taxon>
        <taxon>Beijerinckiaceae</taxon>
        <taxon>Methylocella</taxon>
    </lineage>
</organism>
<dbReference type="SUPFAM" id="SSF53659">
    <property type="entry name" value="Isocitrate/Isopropylmalate dehydrogenase-like"/>
    <property type="match status" value="1"/>
</dbReference>
<keyword evidence="3 5" id="KW-0012">Acyltransferase</keyword>
<feature type="domain" description="Phosphate acetyl/butaryl transferase" evidence="4">
    <location>
        <begin position="82"/>
        <end position="296"/>
    </location>
</feature>
<evidence type="ECO:0000313" key="6">
    <source>
        <dbReference type="Proteomes" id="UP000236286"/>
    </source>
</evidence>
<dbReference type="RefSeq" id="WP_102841693.1">
    <property type="nucleotide sequence ID" value="NZ_PDZR01000001.1"/>
</dbReference>
<evidence type="ECO:0000313" key="5">
    <source>
        <dbReference type="EMBL" id="PNG27383.1"/>
    </source>
</evidence>
<dbReference type="InterPro" id="IPR050500">
    <property type="entry name" value="Phos_Acetyltrans/Butyryltrans"/>
</dbReference>
<dbReference type="InterPro" id="IPR012147">
    <property type="entry name" value="P_Ac_Bu_trans"/>
</dbReference>
<dbReference type="NCBIfam" id="NF006045">
    <property type="entry name" value="PRK08190.1"/>
    <property type="match status" value="1"/>
</dbReference>
<sequence length="311" mass="33037">MKYPHLDQLIKTAEDIGPAQVAVAFPCSVIALESAITAKARGLIEPVLIGPLHRIRAIADANRIDLTNVKLMESGDDPLEAASAAVLLCHEKAVTLIMKGSLHTDELLSAVVNKSGGLRTSRRISHTFLFDMPSYPKPLLIADCVVNINPTLSDKRDIIQNTIDLAFNLGVHRPHVGVLSAVETVNMAIQSTLDAAALSKMSDRGQITGAVVDGPLAFDVAISSDAAETKGVSSPVSGNADILLMPNLEAGNMLYKQLIYLTSAQCAGIVIGTRAPIILTSRADSALTRVASCALAVIHAHREREKGTMFH</sequence>
<dbReference type="OrthoDB" id="9800237at2"/>
<protein>
    <submittedName>
        <fullName evidence="5">Phosphate acetyltransferase</fullName>
        <ecNumber evidence="5">2.3.1.8</ecNumber>
    </submittedName>
</protein>
<dbReference type="AlphaFoldDB" id="A0A2J7TKT8"/>
<dbReference type="Proteomes" id="UP000236286">
    <property type="component" value="Unassembled WGS sequence"/>
</dbReference>
<dbReference type="Gene3D" id="3.40.718.10">
    <property type="entry name" value="Isopropylmalate Dehydrogenase"/>
    <property type="match status" value="1"/>
</dbReference>
<evidence type="ECO:0000256" key="3">
    <source>
        <dbReference type="ARBA" id="ARBA00023315"/>
    </source>
</evidence>
<comment type="caution">
    <text evidence="5">The sequence shown here is derived from an EMBL/GenBank/DDBJ whole genome shotgun (WGS) entry which is preliminary data.</text>
</comment>
<evidence type="ECO:0000256" key="2">
    <source>
        <dbReference type="ARBA" id="ARBA00022679"/>
    </source>
</evidence>
<dbReference type="EMBL" id="PDZR01000001">
    <property type="protein sequence ID" value="PNG27383.1"/>
    <property type="molecule type" value="Genomic_DNA"/>
</dbReference>
<dbReference type="Pfam" id="PF01515">
    <property type="entry name" value="PTA_PTB"/>
    <property type="match status" value="1"/>
</dbReference>
<evidence type="ECO:0000259" key="4">
    <source>
        <dbReference type="Pfam" id="PF01515"/>
    </source>
</evidence>
<dbReference type="EC" id="2.3.1.8" evidence="5"/>
<gene>
    <name evidence="5" type="ORF">CR492_00020</name>
</gene>
<dbReference type="PIRSF" id="PIRSF000428">
    <property type="entry name" value="P_Ac_trans"/>
    <property type="match status" value="1"/>
</dbReference>
<proteinExistence type="inferred from homology"/>
<dbReference type="PANTHER" id="PTHR43356:SF2">
    <property type="entry name" value="PHOSPHATE ACETYLTRANSFERASE"/>
    <property type="match status" value="1"/>
</dbReference>
<dbReference type="NCBIfam" id="NF008852">
    <property type="entry name" value="PRK11890.1"/>
    <property type="match status" value="1"/>
</dbReference>
<name>A0A2J7TKT8_METSI</name>